<evidence type="ECO:0000256" key="3">
    <source>
        <dbReference type="ARBA" id="ARBA00022692"/>
    </source>
</evidence>
<comment type="caution">
    <text evidence="8">The sequence shown here is derived from an EMBL/GenBank/DDBJ whole genome shotgun (WGS) entry which is preliminary data.</text>
</comment>
<accession>A0A845QTH2</accession>
<proteinExistence type="predicted"/>
<feature type="transmembrane region" description="Helical" evidence="6">
    <location>
        <begin position="229"/>
        <end position="257"/>
    </location>
</feature>
<feature type="transmembrane region" description="Helical" evidence="6">
    <location>
        <begin position="278"/>
        <end position="304"/>
    </location>
</feature>
<organism evidence="8 9">
    <name type="scientific">Senegalia massiliensis</name>
    <dbReference type="NCBI Taxonomy" id="1720316"/>
    <lineage>
        <taxon>Bacteria</taxon>
        <taxon>Bacillati</taxon>
        <taxon>Bacillota</taxon>
        <taxon>Clostridia</taxon>
        <taxon>Eubacteriales</taxon>
        <taxon>Clostridiaceae</taxon>
        <taxon>Senegalia</taxon>
    </lineage>
</organism>
<name>A0A845QTH2_9CLOT</name>
<reference evidence="8 9" key="1">
    <citation type="submission" date="2018-08" db="EMBL/GenBank/DDBJ databases">
        <title>Murine metabolic-syndrome-specific gut microbial biobank.</title>
        <authorList>
            <person name="Liu C."/>
        </authorList>
    </citation>
    <scope>NUCLEOTIDE SEQUENCE [LARGE SCALE GENOMIC DNA]</scope>
    <source>
        <strain evidence="8 9">583</strain>
    </source>
</reference>
<dbReference type="Proteomes" id="UP000467132">
    <property type="component" value="Unassembled WGS sequence"/>
</dbReference>
<dbReference type="GO" id="GO:0005886">
    <property type="term" value="C:plasma membrane"/>
    <property type="evidence" value="ECO:0007669"/>
    <property type="project" value="UniProtKB-SubCell"/>
</dbReference>
<keyword evidence="9" id="KW-1185">Reference proteome</keyword>
<sequence>MKNFLTVLKFELLGLIKKKTFIISTIIILLILAIGLSVPTIKDLFSSDEGDVDGGGDGDITKDAKFGYVDNSGEFQKSTILEENFFAGELKKFESEDQLKEKVNSGEIESGYIIKSPNEYIRVIKNNELLGTPDSAMFEQALITSYRINGFNEKDIEYNEVEELINPKIKSDTTILGKDSASNYLYTYILVFGIYFMIIFYGQVIATSVASEKSNRTMEILVTSTNTTYLIFGKVMAGAIAGVLQFGIILGTAIGVYKLNSEAWNGALDFIFDIPSDVLLLFSVFGILGYLFYSFIFGALGALVSRTEDISASSTPITIIFVAVFMISMFGMQNTEGMLLKVASFVPLSSFMAMFVRVSMGSVSNISVIISLLLLTLSTLLVGYIAAKIYRMGTLMYGNRVKLKDVFKIMRSQ</sequence>
<dbReference type="OrthoDB" id="9768837at2"/>
<dbReference type="InterPro" id="IPR051449">
    <property type="entry name" value="ABC-2_transporter_component"/>
</dbReference>
<dbReference type="PANTHER" id="PTHR30294">
    <property type="entry name" value="MEMBRANE COMPONENT OF ABC TRANSPORTER YHHJ-RELATED"/>
    <property type="match status" value="1"/>
</dbReference>
<evidence type="ECO:0000256" key="5">
    <source>
        <dbReference type="ARBA" id="ARBA00023136"/>
    </source>
</evidence>
<gene>
    <name evidence="8" type="ORF">D3Z33_01430</name>
</gene>
<evidence type="ECO:0000256" key="4">
    <source>
        <dbReference type="ARBA" id="ARBA00022989"/>
    </source>
</evidence>
<dbReference type="GO" id="GO:0140359">
    <property type="term" value="F:ABC-type transporter activity"/>
    <property type="evidence" value="ECO:0007669"/>
    <property type="project" value="InterPro"/>
</dbReference>
<dbReference type="PANTHER" id="PTHR30294:SF29">
    <property type="entry name" value="MULTIDRUG ABC TRANSPORTER PERMEASE YBHS-RELATED"/>
    <property type="match status" value="1"/>
</dbReference>
<dbReference type="AlphaFoldDB" id="A0A845QTH2"/>
<evidence type="ECO:0000259" key="7">
    <source>
        <dbReference type="Pfam" id="PF12698"/>
    </source>
</evidence>
<dbReference type="Pfam" id="PF12698">
    <property type="entry name" value="ABC2_membrane_3"/>
    <property type="match status" value="1"/>
</dbReference>
<protein>
    <submittedName>
        <fullName evidence="8">ABC transporter permease</fullName>
    </submittedName>
</protein>
<evidence type="ECO:0000313" key="8">
    <source>
        <dbReference type="EMBL" id="NBI05511.1"/>
    </source>
</evidence>
<feature type="transmembrane region" description="Helical" evidence="6">
    <location>
        <begin position="185"/>
        <end position="209"/>
    </location>
</feature>
<feature type="transmembrane region" description="Helical" evidence="6">
    <location>
        <begin position="20"/>
        <end position="38"/>
    </location>
</feature>
<evidence type="ECO:0000256" key="2">
    <source>
        <dbReference type="ARBA" id="ARBA00022475"/>
    </source>
</evidence>
<feature type="transmembrane region" description="Helical" evidence="6">
    <location>
        <begin position="310"/>
        <end position="330"/>
    </location>
</feature>
<evidence type="ECO:0000256" key="1">
    <source>
        <dbReference type="ARBA" id="ARBA00004651"/>
    </source>
</evidence>
<dbReference type="EMBL" id="QXXA01000003">
    <property type="protein sequence ID" value="NBI05511.1"/>
    <property type="molecule type" value="Genomic_DNA"/>
</dbReference>
<evidence type="ECO:0000256" key="6">
    <source>
        <dbReference type="SAM" id="Phobius"/>
    </source>
</evidence>
<feature type="transmembrane region" description="Helical" evidence="6">
    <location>
        <begin position="366"/>
        <end position="387"/>
    </location>
</feature>
<dbReference type="RefSeq" id="WP_160196023.1">
    <property type="nucleotide sequence ID" value="NZ_QXXA01000003.1"/>
</dbReference>
<keyword evidence="4 6" id="KW-1133">Transmembrane helix</keyword>
<evidence type="ECO:0000313" key="9">
    <source>
        <dbReference type="Proteomes" id="UP000467132"/>
    </source>
</evidence>
<keyword evidence="2" id="KW-1003">Cell membrane</keyword>
<keyword evidence="5 6" id="KW-0472">Membrane</keyword>
<keyword evidence="3 6" id="KW-0812">Transmembrane</keyword>
<feature type="domain" description="ABC-2 type transporter transmembrane" evidence="7">
    <location>
        <begin position="19"/>
        <end position="387"/>
    </location>
</feature>
<dbReference type="InterPro" id="IPR013525">
    <property type="entry name" value="ABC2_TM"/>
</dbReference>
<comment type="subcellular location">
    <subcellularLocation>
        <location evidence="1">Cell membrane</location>
        <topology evidence="1">Multi-pass membrane protein</topology>
    </subcellularLocation>
</comment>
<feature type="transmembrane region" description="Helical" evidence="6">
    <location>
        <begin position="342"/>
        <end position="360"/>
    </location>
</feature>